<name>A0A0G4IK08_PLABS</name>
<keyword evidence="2 4" id="KW-0689">Ribosomal protein</keyword>
<dbReference type="CDD" id="cd07026">
    <property type="entry name" value="Ribosomal_L20"/>
    <property type="match status" value="1"/>
</dbReference>
<dbReference type="FunFam" id="1.10.1900.20:FF:000001">
    <property type="entry name" value="50S ribosomal protein L20"/>
    <property type="match status" value="1"/>
</dbReference>
<dbReference type="OMA" id="GRRKNVW"/>
<dbReference type="STRING" id="37360.A0A0G4IK08"/>
<dbReference type="EMBL" id="CDSF01000024">
    <property type="protein sequence ID" value="CEO95430.1"/>
    <property type="molecule type" value="Genomic_DNA"/>
</dbReference>
<dbReference type="Gene3D" id="6.10.160.10">
    <property type="match status" value="1"/>
</dbReference>
<dbReference type="Pfam" id="PF00453">
    <property type="entry name" value="Ribosomal_L20"/>
    <property type="match status" value="1"/>
</dbReference>
<protein>
    <recommendedName>
        <fullName evidence="9">50S ribosomal protein L20</fullName>
    </recommendedName>
</protein>
<accession>A0A0G4IK08</accession>
<keyword evidence="6" id="KW-0496">Mitochondrion</keyword>
<reference evidence="6 8" key="2">
    <citation type="submission" date="2018-03" db="EMBL/GenBank/DDBJ databases">
        <authorList>
            <person name="Fogelqvist J."/>
        </authorList>
    </citation>
    <scope>NUCLEOTIDE SEQUENCE [LARGE SCALE GENOMIC DNA]</scope>
</reference>
<reference evidence="5 7" key="1">
    <citation type="submission" date="2015-02" db="EMBL/GenBank/DDBJ databases">
        <authorList>
            <person name="Chooi Y.-H."/>
        </authorList>
    </citation>
    <scope>NUCLEOTIDE SEQUENCE [LARGE SCALE GENOMIC DNA]</scope>
    <source>
        <strain evidence="5">E3</strain>
    </source>
</reference>
<dbReference type="InterPro" id="IPR005813">
    <property type="entry name" value="Ribosomal_bL20"/>
</dbReference>
<comment type="similarity">
    <text evidence="1 4">Belongs to the bacterial ribosomal protein bL20 family.</text>
</comment>
<dbReference type="NCBIfam" id="TIGR01032">
    <property type="entry name" value="rplT_bact"/>
    <property type="match status" value="1"/>
</dbReference>
<evidence type="ECO:0000313" key="5">
    <source>
        <dbReference type="EMBL" id="CEO95430.1"/>
    </source>
</evidence>
<dbReference type="InterPro" id="IPR035566">
    <property type="entry name" value="Ribosomal_protein_bL20_C"/>
</dbReference>
<evidence type="ECO:0000313" key="7">
    <source>
        <dbReference type="Proteomes" id="UP000039324"/>
    </source>
</evidence>
<dbReference type="Gene3D" id="1.10.1900.20">
    <property type="entry name" value="Ribosomal protein L20"/>
    <property type="match status" value="1"/>
</dbReference>
<dbReference type="PRINTS" id="PR00062">
    <property type="entry name" value="RIBOSOMALL20"/>
</dbReference>
<evidence type="ECO:0000256" key="4">
    <source>
        <dbReference type="RuleBase" id="RU000561"/>
    </source>
</evidence>
<evidence type="ECO:0000313" key="6">
    <source>
        <dbReference type="EMBL" id="SPR00306.1"/>
    </source>
</evidence>
<evidence type="ECO:0008006" key="9">
    <source>
        <dbReference type="Google" id="ProtNLM"/>
    </source>
</evidence>
<evidence type="ECO:0000256" key="2">
    <source>
        <dbReference type="ARBA" id="ARBA00022980"/>
    </source>
</evidence>
<dbReference type="SUPFAM" id="SSF74731">
    <property type="entry name" value="Ribosomal protein L20"/>
    <property type="match status" value="1"/>
</dbReference>
<evidence type="ECO:0000256" key="3">
    <source>
        <dbReference type="ARBA" id="ARBA00023274"/>
    </source>
</evidence>
<evidence type="ECO:0000313" key="8">
    <source>
        <dbReference type="Proteomes" id="UP000290189"/>
    </source>
</evidence>
<dbReference type="EMBL" id="OVEO01000014">
    <property type="protein sequence ID" value="SPR00306.1"/>
    <property type="molecule type" value="Genomic_DNA"/>
</dbReference>
<dbReference type="GO" id="GO:1990904">
    <property type="term" value="C:ribonucleoprotein complex"/>
    <property type="evidence" value="ECO:0007669"/>
    <property type="project" value="UniProtKB-KW"/>
</dbReference>
<dbReference type="HAMAP" id="MF_00382">
    <property type="entry name" value="Ribosomal_bL20"/>
    <property type="match status" value="1"/>
</dbReference>
<keyword evidence="3 4" id="KW-0687">Ribonucleoprotein</keyword>
<dbReference type="GO" id="GO:0005840">
    <property type="term" value="C:ribosome"/>
    <property type="evidence" value="ECO:0007669"/>
    <property type="project" value="UniProtKB-KW"/>
</dbReference>
<sequence length="138" mass="16044">MPRNAKVKKVLDLAKGFRGRSKNCYAIAKHRVQKALQYAYVERRLRKRNMRRLWIQQMNAAVRLHGIKYGNFVHALNRSNIEIDRKILAQLCQTEPLTFKSIVEHVTSDFSIPITESDRRDDKSVGLLASTFQESCKI</sequence>
<dbReference type="Proteomes" id="UP000290189">
    <property type="component" value="Unassembled WGS sequence"/>
</dbReference>
<proteinExistence type="inferred from homology"/>
<geneLocation type="mitochondrion" evidence="6"/>
<gene>
    <name evidence="5" type="ORF">PBRA_004156</name>
    <name evidence="6" type="ORF">PLBR_LOCUS7521</name>
</gene>
<dbReference type="OrthoDB" id="10251781at2759"/>
<dbReference type="Proteomes" id="UP000039324">
    <property type="component" value="Unassembled WGS sequence"/>
</dbReference>
<dbReference type="PANTHER" id="PTHR10986">
    <property type="entry name" value="39S RIBOSOMAL PROTEIN L20"/>
    <property type="match status" value="1"/>
</dbReference>
<dbReference type="GO" id="GO:0003735">
    <property type="term" value="F:structural constituent of ribosome"/>
    <property type="evidence" value="ECO:0007669"/>
    <property type="project" value="InterPro"/>
</dbReference>
<evidence type="ECO:0000256" key="1">
    <source>
        <dbReference type="ARBA" id="ARBA00007698"/>
    </source>
</evidence>
<keyword evidence="7" id="KW-1185">Reference proteome</keyword>
<dbReference type="AlphaFoldDB" id="A0A0G4IK08"/>
<organism evidence="5 7">
    <name type="scientific">Plasmodiophora brassicae</name>
    <name type="common">Clubroot disease agent</name>
    <dbReference type="NCBI Taxonomy" id="37360"/>
    <lineage>
        <taxon>Eukaryota</taxon>
        <taxon>Sar</taxon>
        <taxon>Rhizaria</taxon>
        <taxon>Endomyxa</taxon>
        <taxon>Phytomyxea</taxon>
        <taxon>Plasmodiophorida</taxon>
        <taxon>Plasmodiophoridae</taxon>
        <taxon>Plasmodiophora</taxon>
    </lineage>
</organism>
<dbReference type="GO" id="GO:0019843">
    <property type="term" value="F:rRNA binding"/>
    <property type="evidence" value="ECO:0007669"/>
    <property type="project" value="InterPro"/>
</dbReference>
<dbReference type="GO" id="GO:0006412">
    <property type="term" value="P:translation"/>
    <property type="evidence" value="ECO:0007669"/>
    <property type="project" value="InterPro"/>
</dbReference>